<dbReference type="AlphaFoldDB" id="A0A0C2FYA4"/>
<keyword evidence="1" id="KW-0732">Signal</keyword>
<name>A0A0C2FYA4_9BILA</name>
<evidence type="ECO:0000313" key="4">
    <source>
        <dbReference type="Proteomes" id="UP000054047"/>
    </source>
</evidence>
<sequence>MHLLTSANHKSNFSDFRMRAILVILAVCTDVLCTSQPVTFDAPEFIDKMPLEARIEFERLAGRQTLPWKEKERLMSEWARKHVVKDEMKKFFEKMWSERKARENAFSELVKKLPTLGKEYLEIINGIETPRKQKVAKWEKFMDDHAKEYEVIKVALEQAMPGRMMIL</sequence>
<gene>
    <name evidence="3" type="ORF">ANCDUO_20097</name>
</gene>
<proteinExistence type="predicted"/>
<reference evidence="3 4" key="1">
    <citation type="submission" date="2013-12" db="EMBL/GenBank/DDBJ databases">
        <title>Draft genome of the parsitic nematode Ancylostoma duodenale.</title>
        <authorList>
            <person name="Mitreva M."/>
        </authorList>
    </citation>
    <scope>NUCLEOTIDE SEQUENCE [LARGE SCALE GENOMIC DNA]</scope>
    <source>
        <strain evidence="3 4">Zhejiang</strain>
    </source>
</reference>
<dbReference type="Pfam" id="PF02520">
    <property type="entry name" value="ANIS5_cation-bd"/>
    <property type="match status" value="1"/>
</dbReference>
<dbReference type="InterPro" id="IPR003677">
    <property type="entry name" value="ANIS5_cation-bd"/>
</dbReference>
<protein>
    <recommendedName>
        <fullName evidence="2">SXP/RAL-2 family protein Ani s 5-like cation-binding domain-containing protein</fullName>
    </recommendedName>
</protein>
<feature type="signal peptide" evidence="1">
    <location>
        <begin position="1"/>
        <end position="33"/>
    </location>
</feature>
<keyword evidence="4" id="KW-1185">Reference proteome</keyword>
<evidence type="ECO:0000313" key="3">
    <source>
        <dbReference type="EMBL" id="KIH49826.1"/>
    </source>
</evidence>
<evidence type="ECO:0000259" key="2">
    <source>
        <dbReference type="Pfam" id="PF02520"/>
    </source>
</evidence>
<accession>A0A0C2FYA4</accession>
<evidence type="ECO:0000256" key="1">
    <source>
        <dbReference type="SAM" id="SignalP"/>
    </source>
</evidence>
<dbReference type="EMBL" id="KN751794">
    <property type="protein sequence ID" value="KIH49826.1"/>
    <property type="molecule type" value="Genomic_DNA"/>
</dbReference>
<feature type="domain" description="SXP/RAL-2 family protein Ani s 5-like cation-binding" evidence="2">
    <location>
        <begin position="52"/>
        <end position="157"/>
    </location>
</feature>
<dbReference type="OrthoDB" id="5833881at2759"/>
<feature type="chain" id="PRO_5002149169" description="SXP/RAL-2 family protein Ani s 5-like cation-binding domain-containing protein" evidence="1">
    <location>
        <begin position="34"/>
        <end position="167"/>
    </location>
</feature>
<organism evidence="3 4">
    <name type="scientific">Ancylostoma duodenale</name>
    <dbReference type="NCBI Taxonomy" id="51022"/>
    <lineage>
        <taxon>Eukaryota</taxon>
        <taxon>Metazoa</taxon>
        <taxon>Ecdysozoa</taxon>
        <taxon>Nematoda</taxon>
        <taxon>Chromadorea</taxon>
        <taxon>Rhabditida</taxon>
        <taxon>Rhabditina</taxon>
        <taxon>Rhabditomorpha</taxon>
        <taxon>Strongyloidea</taxon>
        <taxon>Ancylostomatidae</taxon>
        <taxon>Ancylostomatinae</taxon>
        <taxon>Ancylostoma</taxon>
    </lineage>
</organism>
<dbReference type="Proteomes" id="UP000054047">
    <property type="component" value="Unassembled WGS sequence"/>
</dbReference>